<comment type="similarity">
    <text evidence="1">Belongs to the peptidase S45 family.</text>
</comment>
<feature type="signal peptide" evidence="2">
    <location>
        <begin position="1"/>
        <end position="35"/>
    </location>
</feature>
<dbReference type="Proteomes" id="UP000298860">
    <property type="component" value="Unassembled WGS sequence"/>
</dbReference>
<dbReference type="RefSeq" id="WP_225978747.1">
    <property type="nucleotide sequence ID" value="NZ_BJFL01000044.1"/>
</dbReference>
<organism evidence="3 4">
    <name type="scientific">Gandjariella thermophila</name>
    <dbReference type="NCBI Taxonomy" id="1931992"/>
    <lineage>
        <taxon>Bacteria</taxon>
        <taxon>Bacillati</taxon>
        <taxon>Actinomycetota</taxon>
        <taxon>Actinomycetes</taxon>
        <taxon>Pseudonocardiales</taxon>
        <taxon>Pseudonocardiaceae</taxon>
        <taxon>Gandjariella</taxon>
    </lineage>
</organism>
<dbReference type="EMBL" id="BJFL01000044">
    <property type="protein sequence ID" value="GDY33480.1"/>
    <property type="molecule type" value="Genomic_DNA"/>
</dbReference>
<gene>
    <name evidence="3" type="ORF">GTS_51130</name>
</gene>
<dbReference type="Gene3D" id="3.60.20.10">
    <property type="entry name" value="Glutamine Phosphoribosylpyrophosphate, subunit 1, domain 1"/>
    <property type="match status" value="2"/>
</dbReference>
<reference evidence="4" key="1">
    <citation type="submission" date="2019-04" db="EMBL/GenBank/DDBJ databases">
        <title>Draft genome sequence of Pseudonocardiaceae bacterium SL3-2-4.</title>
        <authorList>
            <person name="Ningsih F."/>
            <person name="Yokota A."/>
            <person name="Sakai Y."/>
            <person name="Nanatani K."/>
            <person name="Yabe S."/>
            <person name="Oetari A."/>
            <person name="Sjamsuridzal W."/>
        </authorList>
    </citation>
    <scope>NUCLEOTIDE SEQUENCE [LARGE SCALE GENOMIC DNA]</scope>
    <source>
        <strain evidence="4">SL3-2-4</strain>
    </source>
</reference>
<dbReference type="Gene3D" id="1.10.439.10">
    <property type="entry name" value="Penicillin Amidohydrolase, domain 1"/>
    <property type="match status" value="1"/>
</dbReference>
<dbReference type="PANTHER" id="PTHR34218">
    <property type="entry name" value="PEPTIDASE S45 PENICILLIN AMIDASE"/>
    <property type="match status" value="1"/>
</dbReference>
<name>A0A4D4JEL4_9PSEU</name>
<dbReference type="Pfam" id="PF01804">
    <property type="entry name" value="Penicil_amidase"/>
    <property type="match status" value="1"/>
</dbReference>
<comment type="caution">
    <text evidence="3">The sequence shown here is derived from an EMBL/GenBank/DDBJ whole genome shotgun (WGS) entry which is preliminary data.</text>
</comment>
<feature type="chain" id="PRO_5020590334" evidence="2">
    <location>
        <begin position="36"/>
        <end position="952"/>
    </location>
</feature>
<dbReference type="GO" id="GO:0017000">
    <property type="term" value="P:antibiotic biosynthetic process"/>
    <property type="evidence" value="ECO:0007669"/>
    <property type="project" value="InterPro"/>
</dbReference>
<keyword evidence="2" id="KW-0732">Signal</keyword>
<dbReference type="InterPro" id="IPR023343">
    <property type="entry name" value="Penicillin_amidase_dom1"/>
</dbReference>
<dbReference type="PANTHER" id="PTHR34218:SF4">
    <property type="entry name" value="ACYL-HOMOSERINE LACTONE ACYLASE QUIP"/>
    <property type="match status" value="1"/>
</dbReference>
<dbReference type="InterPro" id="IPR002692">
    <property type="entry name" value="S45"/>
</dbReference>
<dbReference type="InterPro" id="IPR029055">
    <property type="entry name" value="Ntn_hydrolases_N"/>
</dbReference>
<sequence length="952" mass="101402">MMASIRGPRPRAVVALSVALTTGAVLGLAESPASASSAAPPDYCAGQCRDVLPPGENGNATLVDIIGNRLLGTRPPHTDDQLGRYDQLLYHYGGLTDDQLARFFGDASFGVPAEAVESVTRPRPDVTIVRDRSFGVPHITGTTRYGTEFGAGYAAANDRLWLMDVFRHVGRGELSAFAGGAPANRELEQAFWRQAPYTEADLRAQVDRLARSGPRGQQLLADVTAYVDGINAYIDRSHSDRDFPGEYVLTGHADAITNAGGPEHFTVTDTIAIASVVGALFGTGGGGEVQSALAKLALDARYGPEEGDRLWQAFRERNDPEAVLTLHDGQRFPYGDAPAGAPGVAMPDPGSVTPQPIVYDPTGSAASGARAPAVPKGARGSGLDAARGIFNGGVLPAHLLDNPKHGMSNALVVSAAHSDTGHPVAVFGPQTGYFAPQLLMLEELQGPGISARGVAFAGTSMYVQLGRGQDYAWSATTAAQDITDTFAVPLCEPGGAPATRDSEHYLFHGECLPMEHLERDDAWQPTVADQTPPGSYKLIVERTRYGLVASRGTVAGKPVAFTSLRSTYQHEADSAIGFQELNDPSFVRSARDFQRAAADIGYTFNWFYVDSRDTAYFNSGANPVRAPGADPNLPTRAEPAYEWRGWDPATNTATGTPASAHPNSMNQDYYVSWNNKQALDYASAGYGNGPVHRVNLLDDRVRALVASGRPVTRAALTRAMEDAANVDLRGEDVLPELLRVIGSAPVTDPKLAAVVRELTGWQRSGAHRRAAAAGGHSYLDADAIRTMDAWWPLLVAAEFRPGMGDDAFAAMLSVLQINESPSGGQTGPAGDSVNVNETQPHKGSSFQFGWWSYVDKDLRAVLGERVPGGFDRPFCGGGDLAACRQMLLDTLRQAAAEPANQVYPGDADCAAGDQWCADAIIQRPLGGITDGTIGWQNRPTYQQVVQFPAHRP</sequence>
<protein>
    <submittedName>
        <fullName evidence="3">Penicillin acylase</fullName>
    </submittedName>
</protein>
<dbReference type="GO" id="GO:0016811">
    <property type="term" value="F:hydrolase activity, acting on carbon-nitrogen (but not peptide) bonds, in linear amides"/>
    <property type="evidence" value="ECO:0007669"/>
    <property type="project" value="InterPro"/>
</dbReference>
<dbReference type="SUPFAM" id="SSF56235">
    <property type="entry name" value="N-terminal nucleophile aminohydrolases (Ntn hydrolases)"/>
    <property type="match status" value="1"/>
</dbReference>
<accession>A0A4D4JEL4</accession>
<proteinExistence type="inferred from homology"/>
<dbReference type="AlphaFoldDB" id="A0A4D4JEL4"/>
<evidence type="ECO:0000256" key="2">
    <source>
        <dbReference type="SAM" id="SignalP"/>
    </source>
</evidence>
<evidence type="ECO:0000313" key="3">
    <source>
        <dbReference type="EMBL" id="GDY33480.1"/>
    </source>
</evidence>
<keyword evidence="4" id="KW-1185">Reference proteome</keyword>
<evidence type="ECO:0000256" key="1">
    <source>
        <dbReference type="ARBA" id="ARBA00006586"/>
    </source>
</evidence>
<evidence type="ECO:0000313" key="4">
    <source>
        <dbReference type="Proteomes" id="UP000298860"/>
    </source>
</evidence>